<gene>
    <name evidence="2" type="ORF">SLS60_005022</name>
</gene>
<feature type="compositionally biased region" description="Acidic residues" evidence="1">
    <location>
        <begin position="577"/>
        <end position="587"/>
    </location>
</feature>
<comment type="caution">
    <text evidence="2">The sequence shown here is derived from an EMBL/GenBank/DDBJ whole genome shotgun (WGS) entry which is preliminary data.</text>
</comment>
<organism evidence="2 3">
    <name type="scientific">Paraconiothyrium brasiliense</name>
    <dbReference type="NCBI Taxonomy" id="300254"/>
    <lineage>
        <taxon>Eukaryota</taxon>
        <taxon>Fungi</taxon>
        <taxon>Dikarya</taxon>
        <taxon>Ascomycota</taxon>
        <taxon>Pezizomycotina</taxon>
        <taxon>Dothideomycetes</taxon>
        <taxon>Pleosporomycetidae</taxon>
        <taxon>Pleosporales</taxon>
        <taxon>Massarineae</taxon>
        <taxon>Didymosphaeriaceae</taxon>
        <taxon>Paraconiothyrium</taxon>
    </lineage>
</organism>
<dbReference type="EMBL" id="JAKJXO020000006">
    <property type="protein sequence ID" value="KAL1603435.1"/>
    <property type="molecule type" value="Genomic_DNA"/>
</dbReference>
<proteinExistence type="predicted"/>
<feature type="compositionally biased region" description="Polar residues" evidence="1">
    <location>
        <begin position="345"/>
        <end position="359"/>
    </location>
</feature>
<evidence type="ECO:0000256" key="1">
    <source>
        <dbReference type="SAM" id="MobiDB-lite"/>
    </source>
</evidence>
<feature type="compositionally biased region" description="Basic and acidic residues" evidence="1">
    <location>
        <begin position="147"/>
        <end position="156"/>
    </location>
</feature>
<feature type="compositionally biased region" description="Basic and acidic residues" evidence="1">
    <location>
        <begin position="588"/>
        <end position="599"/>
    </location>
</feature>
<feature type="region of interest" description="Disordered" evidence="1">
    <location>
        <begin position="134"/>
        <end position="158"/>
    </location>
</feature>
<feature type="compositionally biased region" description="Polar residues" evidence="1">
    <location>
        <begin position="311"/>
        <end position="322"/>
    </location>
</feature>
<feature type="region of interest" description="Disordered" evidence="1">
    <location>
        <begin position="300"/>
        <end position="394"/>
    </location>
</feature>
<evidence type="ECO:0000313" key="3">
    <source>
        <dbReference type="Proteomes" id="UP001521785"/>
    </source>
</evidence>
<feature type="compositionally biased region" description="Low complexity" evidence="1">
    <location>
        <begin position="81"/>
        <end position="94"/>
    </location>
</feature>
<feature type="region of interest" description="Disordered" evidence="1">
    <location>
        <begin position="61"/>
        <end position="94"/>
    </location>
</feature>
<reference evidence="2 3" key="1">
    <citation type="submission" date="2024-02" db="EMBL/GenBank/DDBJ databases">
        <title>De novo assembly and annotation of 12 fungi associated with fruit tree decline syndrome in Ontario, Canada.</title>
        <authorList>
            <person name="Sulman M."/>
            <person name="Ellouze W."/>
            <person name="Ilyukhin E."/>
        </authorList>
    </citation>
    <scope>NUCLEOTIDE SEQUENCE [LARGE SCALE GENOMIC DNA]</scope>
    <source>
        <strain evidence="2 3">M42-189</strain>
    </source>
</reference>
<sequence length="599" mass="67112">MHVDELSVTGHQHDDLFWNSTLEEKGDQVVPEHDVLGRVEGTPRAYWVKDLPHAEVITRGDEVTGTPNHGGPVAQDFAFEASGPSSPSPASRFSNSSRFSNWDLYAPPTPPTPSWPERSDSLKRTHFEPAVLQRSSIHALQDPAIGQDERPYDPQKMRGGGQLAAYELNLPPHVLGNITAFAEAHPLKNYGQTREYEALRTVGFRIDGEPIGRTEEMQGAMRSYPLPWYGDFTRPSTEDLEDVYLPPESAAEASKVTSTSVSSAPARIHAVEQPSIACAPDIPERSALRNDRAAEESTLMNGIGEKELAESQKQVPTTSKNLNPLLPRRNGILTGTVDDLHPTHRQSPPSETNARSRTPPSLHLNDTIPSTSSTIPPPHAHPPGFTTDDKVPSHDSRDAQLRAILNYYEQTLTRQAASIRNLHEIIDQLTDRCDYYEHDLLPKTLTHWSETNHENHALAAGLRQTEEENALLWGFLEFSQKLLHLCWQRDEAVLVTARTMRERKTHRANCAMLERLVNSFGPGRGGGKERTRGESPFRDDLEQLVFVCEQNLKVFGEDLEDWNGNLEVVQGMREERENEGDEVEVEYEDVRSRDGVRDV</sequence>
<evidence type="ECO:0000313" key="2">
    <source>
        <dbReference type="EMBL" id="KAL1603435.1"/>
    </source>
</evidence>
<protein>
    <submittedName>
        <fullName evidence="2">Uncharacterized protein</fullName>
    </submittedName>
</protein>
<accession>A0ABR3RG73</accession>
<feature type="region of interest" description="Disordered" evidence="1">
    <location>
        <begin position="573"/>
        <end position="599"/>
    </location>
</feature>
<dbReference type="Proteomes" id="UP001521785">
    <property type="component" value="Unassembled WGS sequence"/>
</dbReference>
<name>A0ABR3RG73_9PLEO</name>
<keyword evidence="3" id="KW-1185">Reference proteome</keyword>